<comment type="similarity">
    <text evidence="1">Belongs to the aldo/keto reductase family.</text>
</comment>
<dbReference type="InterPro" id="IPR023210">
    <property type="entry name" value="NADP_OxRdtase_dom"/>
</dbReference>
<dbReference type="Gene3D" id="3.20.20.100">
    <property type="entry name" value="NADP-dependent oxidoreductase domain"/>
    <property type="match status" value="1"/>
</dbReference>
<evidence type="ECO:0000259" key="4">
    <source>
        <dbReference type="Pfam" id="PF00248"/>
    </source>
</evidence>
<proteinExistence type="inferred from homology"/>
<keyword evidence="2" id="KW-0521">NADP</keyword>
<dbReference type="Pfam" id="PF00248">
    <property type="entry name" value="Aldo_ket_red"/>
    <property type="match status" value="1"/>
</dbReference>
<dbReference type="PANTHER" id="PTHR43827:SF3">
    <property type="entry name" value="NADP-DEPENDENT OXIDOREDUCTASE DOMAIN-CONTAINING PROTEIN"/>
    <property type="match status" value="1"/>
</dbReference>
<dbReference type="InterPro" id="IPR036812">
    <property type="entry name" value="NAD(P)_OxRdtase_dom_sf"/>
</dbReference>
<dbReference type="PIRSF" id="PIRSF000097">
    <property type="entry name" value="AKR"/>
    <property type="match status" value="1"/>
</dbReference>
<feature type="domain" description="NADP-dependent oxidoreductase" evidence="4">
    <location>
        <begin position="21"/>
        <end position="275"/>
    </location>
</feature>
<evidence type="ECO:0000313" key="5">
    <source>
        <dbReference type="EMBL" id="KAK7203182.1"/>
    </source>
</evidence>
<evidence type="ECO:0000313" key="6">
    <source>
        <dbReference type="Proteomes" id="UP001498771"/>
    </source>
</evidence>
<dbReference type="SUPFAM" id="SSF51430">
    <property type="entry name" value="NAD(P)-linked oxidoreductase"/>
    <property type="match status" value="1"/>
</dbReference>
<gene>
    <name evidence="5" type="ORF">BZA70DRAFT_284059</name>
</gene>
<evidence type="ECO:0000256" key="3">
    <source>
        <dbReference type="ARBA" id="ARBA00023002"/>
    </source>
</evidence>
<name>A0ABR1F009_9ASCO</name>
<dbReference type="GeneID" id="90039055"/>
<dbReference type="PANTHER" id="PTHR43827">
    <property type="entry name" value="2,5-DIKETO-D-GLUCONIC ACID REDUCTASE"/>
    <property type="match status" value="1"/>
</dbReference>
<evidence type="ECO:0000256" key="2">
    <source>
        <dbReference type="ARBA" id="ARBA00022857"/>
    </source>
</evidence>
<protein>
    <submittedName>
        <fullName evidence="5">GCY1-galactose-induced protein of aldo/keto reductase family</fullName>
    </submittedName>
</protein>
<keyword evidence="6" id="KW-1185">Reference proteome</keyword>
<dbReference type="CDD" id="cd19071">
    <property type="entry name" value="AKR_AKR1-5-like"/>
    <property type="match status" value="1"/>
</dbReference>
<dbReference type="EMBL" id="JBBJBU010000013">
    <property type="protein sequence ID" value="KAK7203182.1"/>
    <property type="molecule type" value="Genomic_DNA"/>
</dbReference>
<comment type="caution">
    <text evidence="5">The sequence shown here is derived from an EMBL/GenBank/DDBJ whole genome shotgun (WGS) entry which is preliminary data.</text>
</comment>
<reference evidence="5 6" key="1">
    <citation type="submission" date="2024-03" db="EMBL/GenBank/DDBJ databases">
        <title>Genome-scale model development and genomic sequencing of the oleaginous clade Lipomyces.</title>
        <authorList>
            <consortium name="Lawrence Berkeley National Laboratory"/>
            <person name="Czajka J.J."/>
            <person name="Han Y."/>
            <person name="Kim J."/>
            <person name="Mondo S.J."/>
            <person name="Hofstad B.A."/>
            <person name="Robles A."/>
            <person name="Haridas S."/>
            <person name="Riley R."/>
            <person name="LaButti K."/>
            <person name="Pangilinan J."/>
            <person name="Andreopoulos W."/>
            <person name="Lipzen A."/>
            <person name="Yan J."/>
            <person name="Wang M."/>
            <person name="Ng V."/>
            <person name="Grigoriev I.V."/>
            <person name="Spatafora J.W."/>
            <person name="Magnuson J.K."/>
            <person name="Baker S.E."/>
            <person name="Pomraning K.R."/>
        </authorList>
    </citation>
    <scope>NUCLEOTIDE SEQUENCE [LARGE SCALE GENOMIC DNA]</scope>
    <source>
        <strain evidence="5 6">Phaff 52-87</strain>
    </source>
</reference>
<sequence length="325" mass="36343">MSTKLCQQKIKLNTGQLMPAVGYGTWQGKPDVNGSTELQDAIVVALEEGYRHIDTAAAYGVEPDVAAAIKKSGVPREELFIVTKLWNTDHDDVEAAFLKSLEKLDTEYIDLYLMHFPQANGAGGVALEHPTPAETWLNMEAVIKKYPTKLRAIGVSNFSKKTIDQLLEVATIKPAVNQVEVNPMWPQPELRAYFEGLGIHITAYSPLGQWDSPLLTDPEIAAIAAKYNVGVGTLLLSWCLANGVSVIPKSARRERMHANINLLKNLEPEDKKFLDEFHFKEGMHRRLCLAGDGTRPTGKELIFGWTYEQMGWETFFVDTDERRPM</sequence>
<evidence type="ECO:0000256" key="1">
    <source>
        <dbReference type="ARBA" id="ARBA00007905"/>
    </source>
</evidence>
<dbReference type="PRINTS" id="PR00069">
    <property type="entry name" value="ALDKETRDTASE"/>
</dbReference>
<dbReference type="RefSeq" id="XP_064766215.1">
    <property type="nucleotide sequence ID" value="XM_064913543.1"/>
</dbReference>
<dbReference type="Proteomes" id="UP001498771">
    <property type="component" value="Unassembled WGS sequence"/>
</dbReference>
<accession>A0ABR1F009</accession>
<organism evidence="5 6">
    <name type="scientific">Myxozyma melibiosi</name>
    <dbReference type="NCBI Taxonomy" id="54550"/>
    <lineage>
        <taxon>Eukaryota</taxon>
        <taxon>Fungi</taxon>
        <taxon>Dikarya</taxon>
        <taxon>Ascomycota</taxon>
        <taxon>Saccharomycotina</taxon>
        <taxon>Lipomycetes</taxon>
        <taxon>Lipomycetales</taxon>
        <taxon>Lipomycetaceae</taxon>
        <taxon>Myxozyma</taxon>
    </lineage>
</organism>
<keyword evidence="3" id="KW-0560">Oxidoreductase</keyword>
<dbReference type="InterPro" id="IPR020471">
    <property type="entry name" value="AKR"/>
</dbReference>